<dbReference type="PANTHER" id="PTHR42715">
    <property type="entry name" value="BETA-GLUCOSIDASE"/>
    <property type="match status" value="1"/>
</dbReference>
<comment type="caution">
    <text evidence="6">The sequence shown here is derived from an EMBL/GenBank/DDBJ whole genome shotgun (WGS) entry which is preliminary data.</text>
</comment>
<evidence type="ECO:0000256" key="5">
    <source>
        <dbReference type="SAM" id="MobiDB-lite"/>
    </source>
</evidence>
<dbReference type="InterPro" id="IPR050288">
    <property type="entry name" value="Cellulose_deg_GH3"/>
</dbReference>
<feature type="region of interest" description="Disordered" evidence="5">
    <location>
        <begin position="358"/>
        <end position="384"/>
    </location>
</feature>
<name>A0A6A3LRV2_9STRA</name>
<comment type="catalytic activity">
    <reaction evidence="1">
        <text>Hydrolysis of terminal, non-reducing beta-D-glucosyl residues with release of beta-D-glucose.</text>
        <dbReference type="EC" id="3.2.1.21"/>
    </reaction>
</comment>
<dbReference type="AlphaFoldDB" id="A0A6A3LRV2"/>
<protein>
    <recommendedName>
        <fullName evidence="3">beta-glucosidase</fullName>
        <ecNumber evidence="3">3.2.1.21</ecNumber>
    </recommendedName>
</protein>
<dbReference type="GO" id="GO:0008422">
    <property type="term" value="F:beta-glucosidase activity"/>
    <property type="evidence" value="ECO:0007669"/>
    <property type="project" value="UniProtKB-EC"/>
</dbReference>
<dbReference type="EC" id="3.2.1.21" evidence="3"/>
<reference evidence="6 7" key="1">
    <citation type="submission" date="2018-09" db="EMBL/GenBank/DDBJ databases">
        <title>Genomic investigation of the strawberry pathogen Phytophthora fragariae indicates pathogenicity is determined by transcriptional variation in three key races.</title>
        <authorList>
            <person name="Adams T.M."/>
            <person name="Armitage A.D."/>
            <person name="Sobczyk M.K."/>
            <person name="Bates H.J."/>
            <person name="Dunwell J.M."/>
            <person name="Nellist C.F."/>
            <person name="Harrison R.J."/>
        </authorList>
    </citation>
    <scope>NUCLEOTIDE SEQUENCE [LARGE SCALE GENOMIC DNA]</scope>
    <source>
        <strain evidence="6 7">SCRP245</strain>
    </source>
</reference>
<dbReference type="SUPFAM" id="SSF51445">
    <property type="entry name" value="(Trans)glycosidases"/>
    <property type="match status" value="1"/>
</dbReference>
<dbReference type="InterPro" id="IPR036962">
    <property type="entry name" value="Glyco_hydro_3_N_sf"/>
</dbReference>
<evidence type="ECO:0000313" key="7">
    <source>
        <dbReference type="Proteomes" id="UP000460718"/>
    </source>
</evidence>
<dbReference type="EMBL" id="QXFW01000170">
    <property type="protein sequence ID" value="KAE9022076.1"/>
    <property type="molecule type" value="Genomic_DNA"/>
</dbReference>
<evidence type="ECO:0000256" key="1">
    <source>
        <dbReference type="ARBA" id="ARBA00000448"/>
    </source>
</evidence>
<dbReference type="PANTHER" id="PTHR42715:SF10">
    <property type="entry name" value="BETA-GLUCOSIDASE"/>
    <property type="match status" value="1"/>
</dbReference>
<dbReference type="Proteomes" id="UP000460718">
    <property type="component" value="Unassembled WGS sequence"/>
</dbReference>
<evidence type="ECO:0000313" key="6">
    <source>
        <dbReference type="EMBL" id="KAE9022076.1"/>
    </source>
</evidence>
<sequence>VDLQTLQEVYWVATGTLLQEGNAATLMCSYAQVNGVPACQYEPLFDTIRDDYNSSAVVMSDWGATHSTAESLIAGMDLEMPTGSYYDALYDYIYVSQNLSESYLDRAVGHILAKYDEFGLLGTTTQGSSPLPQDVVEDHAQISYDIAVKSGILLKNDNDSLPLKAGASVAVIGPNGVQYTHGTNFAERAYGIPERQVSTLEALKSRLGEDVASAVGVDQEGSIIPSTHLRNLQGDAGPSRNDTLGGSSNDEVVYFTGTSALPKNASYTWQGQVHADTEGYYTFSFARAIPKWQNHSNPDYGAIFAIGTFSINGSEVGEGYRLYGDGGVKPWSKSIATRDNWDNIKSYGYLEEGWHDLEASPRRPAATSPRRRRTGRRCTTGSPR</sequence>
<keyword evidence="4" id="KW-0378">Hydrolase</keyword>
<dbReference type="GO" id="GO:0005975">
    <property type="term" value="P:carbohydrate metabolic process"/>
    <property type="evidence" value="ECO:0007669"/>
    <property type="project" value="InterPro"/>
</dbReference>
<accession>A0A6A3LRV2</accession>
<dbReference type="Gene3D" id="2.60.120.260">
    <property type="entry name" value="Galactose-binding domain-like"/>
    <property type="match status" value="1"/>
</dbReference>
<dbReference type="InterPro" id="IPR017853">
    <property type="entry name" value="GH"/>
</dbReference>
<evidence type="ECO:0000256" key="2">
    <source>
        <dbReference type="ARBA" id="ARBA00005336"/>
    </source>
</evidence>
<gene>
    <name evidence="6" type="ORF">PF011_g4632</name>
</gene>
<feature type="non-terminal residue" evidence="6">
    <location>
        <position position="1"/>
    </location>
</feature>
<dbReference type="Gene3D" id="3.40.50.1700">
    <property type="entry name" value="Glycoside hydrolase family 3 C-terminal domain"/>
    <property type="match status" value="1"/>
</dbReference>
<proteinExistence type="inferred from homology"/>
<organism evidence="6 7">
    <name type="scientific">Phytophthora fragariae</name>
    <dbReference type="NCBI Taxonomy" id="53985"/>
    <lineage>
        <taxon>Eukaryota</taxon>
        <taxon>Sar</taxon>
        <taxon>Stramenopiles</taxon>
        <taxon>Oomycota</taxon>
        <taxon>Peronosporomycetes</taxon>
        <taxon>Peronosporales</taxon>
        <taxon>Peronosporaceae</taxon>
        <taxon>Phytophthora</taxon>
    </lineage>
</organism>
<dbReference type="Gene3D" id="3.20.20.300">
    <property type="entry name" value="Glycoside hydrolase, family 3, N-terminal domain"/>
    <property type="match status" value="1"/>
</dbReference>
<comment type="similarity">
    <text evidence="2">Belongs to the glycosyl hydrolase 3 family.</text>
</comment>
<dbReference type="InterPro" id="IPR036881">
    <property type="entry name" value="Glyco_hydro_3_C_sf"/>
</dbReference>
<evidence type="ECO:0000256" key="4">
    <source>
        <dbReference type="ARBA" id="ARBA00022801"/>
    </source>
</evidence>
<evidence type="ECO:0000256" key="3">
    <source>
        <dbReference type="ARBA" id="ARBA00012744"/>
    </source>
</evidence>